<dbReference type="AlphaFoldDB" id="A0A932DSG6"/>
<protein>
    <submittedName>
        <fullName evidence="1">HPF/RaiA family ribosome-associated protein</fullName>
    </submittedName>
</protein>
<accession>A0A932DSG6</accession>
<dbReference type="InterPro" id="IPR003489">
    <property type="entry name" value="RHF/RaiA"/>
</dbReference>
<evidence type="ECO:0000313" key="1">
    <source>
        <dbReference type="EMBL" id="MBI2465882.1"/>
    </source>
</evidence>
<comment type="caution">
    <text evidence="1">The sequence shown here is derived from an EMBL/GenBank/DDBJ whole genome shotgun (WGS) entry which is preliminary data.</text>
</comment>
<name>A0A932DSG6_9BACT</name>
<evidence type="ECO:0000313" key="2">
    <source>
        <dbReference type="Proteomes" id="UP000709672"/>
    </source>
</evidence>
<dbReference type="EMBL" id="JACPHQ010000017">
    <property type="protein sequence ID" value="MBI2465882.1"/>
    <property type="molecule type" value="Genomic_DNA"/>
</dbReference>
<proteinExistence type="predicted"/>
<dbReference type="Proteomes" id="UP000709672">
    <property type="component" value="Unassembled WGS sequence"/>
</dbReference>
<dbReference type="Gene3D" id="3.30.160.100">
    <property type="entry name" value="Ribosome hibernation promotion factor-like"/>
    <property type="match status" value="1"/>
</dbReference>
<gene>
    <name evidence="1" type="ORF">HYV66_01460</name>
</gene>
<dbReference type="InterPro" id="IPR036567">
    <property type="entry name" value="RHF-like"/>
</dbReference>
<sequence length="130" mass="14903">MQLIVKATNINLTPSVNEYLETTLGSLDKLVQNMSEPVEMRVEVGRSTFHHKKGEVFFAEANLSIGKTLLRSKMESFSIQAAIDGARDELRNEIYKFKGKKETVFRRGARSVAKMLKLSPLARFRWNKKR</sequence>
<organism evidence="1 2">
    <name type="scientific">Candidatus Sungiibacteriota bacterium</name>
    <dbReference type="NCBI Taxonomy" id="2750080"/>
    <lineage>
        <taxon>Bacteria</taxon>
        <taxon>Candidatus Sungiibacteriota</taxon>
    </lineage>
</organism>
<dbReference type="SUPFAM" id="SSF69754">
    <property type="entry name" value="Ribosome binding protein Y (YfiA homologue)"/>
    <property type="match status" value="1"/>
</dbReference>
<reference evidence="1" key="1">
    <citation type="submission" date="2020-07" db="EMBL/GenBank/DDBJ databases">
        <title>Huge and variable diversity of episymbiotic CPR bacteria and DPANN archaea in groundwater ecosystems.</title>
        <authorList>
            <person name="He C.Y."/>
            <person name="Keren R."/>
            <person name="Whittaker M."/>
            <person name="Farag I.F."/>
            <person name="Doudna J."/>
            <person name="Cate J.H.D."/>
            <person name="Banfield J.F."/>
        </authorList>
    </citation>
    <scope>NUCLEOTIDE SEQUENCE</scope>
    <source>
        <strain evidence="1">NC_groundwater_418_Ag_B-0.1um_45_10</strain>
    </source>
</reference>
<dbReference type="Pfam" id="PF02482">
    <property type="entry name" value="Ribosomal_S30AE"/>
    <property type="match status" value="1"/>
</dbReference>